<dbReference type="PROSITE" id="PS50216">
    <property type="entry name" value="DHHC"/>
    <property type="match status" value="1"/>
</dbReference>
<evidence type="ECO:0000256" key="3">
    <source>
        <dbReference type="ARBA" id="ARBA00022692"/>
    </source>
</evidence>
<evidence type="ECO:0000313" key="9">
    <source>
        <dbReference type="EMBL" id="KAJ8905884.1"/>
    </source>
</evidence>
<evidence type="ECO:0000256" key="1">
    <source>
        <dbReference type="ARBA" id="ARBA00004141"/>
    </source>
</evidence>
<reference evidence="9 10" key="1">
    <citation type="journal article" date="2023" name="Nat. Commun.">
        <title>Origin of minicircular mitochondrial genomes in red algae.</title>
        <authorList>
            <person name="Lee Y."/>
            <person name="Cho C.H."/>
            <person name="Lee Y.M."/>
            <person name="Park S.I."/>
            <person name="Yang J.H."/>
            <person name="West J.A."/>
            <person name="Bhattacharya D."/>
            <person name="Yoon H.S."/>
        </authorList>
    </citation>
    <scope>NUCLEOTIDE SEQUENCE [LARGE SCALE GENOMIC DNA]</scope>
    <source>
        <strain evidence="9 10">CCMP1338</strain>
        <tissue evidence="9">Whole cell</tissue>
    </source>
</reference>
<feature type="transmembrane region" description="Helical" evidence="7">
    <location>
        <begin position="20"/>
        <end position="42"/>
    </location>
</feature>
<accession>A0AAV8UTM1</accession>
<dbReference type="AlphaFoldDB" id="A0AAV8UTM1"/>
<comment type="similarity">
    <text evidence="7">Belongs to the DHHC palmitoyltransferase family.</text>
</comment>
<dbReference type="EMBL" id="JAMWBK010000004">
    <property type="protein sequence ID" value="KAJ8905884.1"/>
    <property type="molecule type" value="Genomic_DNA"/>
</dbReference>
<keyword evidence="2 7" id="KW-0808">Transferase</keyword>
<evidence type="ECO:0000256" key="2">
    <source>
        <dbReference type="ARBA" id="ARBA00022679"/>
    </source>
</evidence>
<evidence type="ECO:0000256" key="6">
    <source>
        <dbReference type="ARBA" id="ARBA00023315"/>
    </source>
</evidence>
<keyword evidence="10" id="KW-1185">Reference proteome</keyword>
<evidence type="ECO:0000256" key="4">
    <source>
        <dbReference type="ARBA" id="ARBA00022989"/>
    </source>
</evidence>
<evidence type="ECO:0000259" key="8">
    <source>
        <dbReference type="Pfam" id="PF01529"/>
    </source>
</evidence>
<dbReference type="PANTHER" id="PTHR12246">
    <property type="entry name" value="PALMITOYLTRANSFERASE ZDHHC16"/>
    <property type="match status" value="1"/>
</dbReference>
<feature type="transmembrane region" description="Helical" evidence="7">
    <location>
        <begin position="48"/>
        <end position="74"/>
    </location>
</feature>
<gene>
    <name evidence="9" type="ORF">NDN08_002387</name>
</gene>
<name>A0AAV8UTM1_9RHOD</name>
<sequence length="274" mass="30859">MKFKGCEPAGPLCFFKNAPVLLIVLFIVSVYSSALISGAALIETTGGWKAIFSVSVFHVIFLATVVNFSLCVFVDPGPVPQVWKPEDLDQEPEEEEEDSVAELLQPRRILVDPHGVIQARTRNQNTCSFCRVWKPERTHHCSSCNRCVLRMDHHCIFVNNCIGLMNHKYFFLFVLYGLCGHQLTRSSLLGLTVIIGWVLSITMSLSLTVFVCFHGYLISRNKTTLDNMFDTSNGLYDMGILQNIKSVMGPNPWLWLIPTSATVDDEYINGYSRL</sequence>
<comment type="caution">
    <text evidence="9">The sequence shown here is derived from an EMBL/GenBank/DDBJ whole genome shotgun (WGS) entry which is preliminary data.</text>
</comment>
<comment type="domain">
    <text evidence="7">The DHHC domain is required for palmitoyltransferase activity.</text>
</comment>
<keyword evidence="3 7" id="KW-0812">Transmembrane</keyword>
<dbReference type="InterPro" id="IPR001594">
    <property type="entry name" value="Palmitoyltrfase_DHHC"/>
</dbReference>
<dbReference type="GO" id="GO:0019706">
    <property type="term" value="F:protein-cysteine S-palmitoyltransferase activity"/>
    <property type="evidence" value="ECO:0007669"/>
    <property type="project" value="UniProtKB-EC"/>
</dbReference>
<organism evidence="9 10">
    <name type="scientific">Rhodosorus marinus</name>
    <dbReference type="NCBI Taxonomy" id="101924"/>
    <lineage>
        <taxon>Eukaryota</taxon>
        <taxon>Rhodophyta</taxon>
        <taxon>Stylonematophyceae</taxon>
        <taxon>Stylonematales</taxon>
        <taxon>Stylonemataceae</taxon>
        <taxon>Rhodosorus</taxon>
    </lineage>
</organism>
<evidence type="ECO:0000313" key="10">
    <source>
        <dbReference type="Proteomes" id="UP001157974"/>
    </source>
</evidence>
<proteinExistence type="inferred from homology"/>
<keyword evidence="4 7" id="KW-1133">Transmembrane helix</keyword>
<keyword evidence="5 7" id="KW-0472">Membrane</keyword>
<keyword evidence="6 7" id="KW-0012">Acyltransferase</keyword>
<feature type="transmembrane region" description="Helical" evidence="7">
    <location>
        <begin position="194"/>
        <end position="218"/>
    </location>
</feature>
<dbReference type="Proteomes" id="UP001157974">
    <property type="component" value="Unassembled WGS sequence"/>
</dbReference>
<dbReference type="EC" id="2.3.1.225" evidence="7"/>
<evidence type="ECO:0000256" key="7">
    <source>
        <dbReference type="RuleBase" id="RU079119"/>
    </source>
</evidence>
<comment type="subcellular location">
    <subcellularLocation>
        <location evidence="1">Membrane</location>
        <topology evidence="1">Multi-pass membrane protein</topology>
    </subcellularLocation>
</comment>
<comment type="catalytic activity">
    <reaction evidence="7">
        <text>L-cysteinyl-[protein] + hexadecanoyl-CoA = S-hexadecanoyl-L-cysteinyl-[protein] + CoA</text>
        <dbReference type="Rhea" id="RHEA:36683"/>
        <dbReference type="Rhea" id="RHEA-COMP:10131"/>
        <dbReference type="Rhea" id="RHEA-COMP:11032"/>
        <dbReference type="ChEBI" id="CHEBI:29950"/>
        <dbReference type="ChEBI" id="CHEBI:57287"/>
        <dbReference type="ChEBI" id="CHEBI:57379"/>
        <dbReference type="ChEBI" id="CHEBI:74151"/>
        <dbReference type="EC" id="2.3.1.225"/>
    </reaction>
</comment>
<dbReference type="GO" id="GO:0016020">
    <property type="term" value="C:membrane"/>
    <property type="evidence" value="ECO:0007669"/>
    <property type="project" value="UniProtKB-SubCell"/>
</dbReference>
<feature type="domain" description="Palmitoyltransferase DHHC" evidence="8">
    <location>
        <begin position="123"/>
        <end position="178"/>
    </location>
</feature>
<protein>
    <recommendedName>
        <fullName evidence="7">Palmitoyltransferase</fullName>
        <ecNumber evidence="7">2.3.1.225</ecNumber>
    </recommendedName>
</protein>
<evidence type="ECO:0000256" key="5">
    <source>
        <dbReference type="ARBA" id="ARBA00023136"/>
    </source>
</evidence>
<dbReference type="InterPro" id="IPR039859">
    <property type="entry name" value="PFA4/ZDH16/20/ERF2-like"/>
</dbReference>
<dbReference type="Pfam" id="PF01529">
    <property type="entry name" value="DHHC"/>
    <property type="match status" value="1"/>
</dbReference>